<evidence type="ECO:0000256" key="11">
    <source>
        <dbReference type="RuleBase" id="RU363063"/>
    </source>
</evidence>
<dbReference type="Pfam" id="PF01762">
    <property type="entry name" value="Galactosyl_T"/>
    <property type="match status" value="1"/>
</dbReference>
<name>A0A8S3ZKY5_9EUPU</name>
<proteinExistence type="inferred from homology"/>
<dbReference type="AlphaFoldDB" id="A0A8S3ZKY5"/>
<evidence type="ECO:0000256" key="1">
    <source>
        <dbReference type="ARBA" id="ARBA00004323"/>
    </source>
</evidence>
<organism evidence="12 13">
    <name type="scientific">Candidula unifasciata</name>
    <dbReference type="NCBI Taxonomy" id="100452"/>
    <lineage>
        <taxon>Eukaryota</taxon>
        <taxon>Metazoa</taxon>
        <taxon>Spiralia</taxon>
        <taxon>Lophotrochozoa</taxon>
        <taxon>Mollusca</taxon>
        <taxon>Gastropoda</taxon>
        <taxon>Heterobranchia</taxon>
        <taxon>Euthyneura</taxon>
        <taxon>Panpulmonata</taxon>
        <taxon>Eupulmonata</taxon>
        <taxon>Stylommatophora</taxon>
        <taxon>Helicina</taxon>
        <taxon>Helicoidea</taxon>
        <taxon>Geomitridae</taxon>
        <taxon>Candidula</taxon>
    </lineage>
</organism>
<evidence type="ECO:0000256" key="5">
    <source>
        <dbReference type="ARBA" id="ARBA00022692"/>
    </source>
</evidence>
<feature type="transmembrane region" description="Helical" evidence="11">
    <location>
        <begin position="6"/>
        <end position="24"/>
    </location>
</feature>
<evidence type="ECO:0000256" key="6">
    <source>
        <dbReference type="ARBA" id="ARBA00022968"/>
    </source>
</evidence>
<dbReference type="GO" id="GO:0000139">
    <property type="term" value="C:Golgi membrane"/>
    <property type="evidence" value="ECO:0007669"/>
    <property type="project" value="UniProtKB-SubCell"/>
</dbReference>
<keyword evidence="4" id="KW-0808">Transferase</keyword>
<evidence type="ECO:0000313" key="13">
    <source>
        <dbReference type="Proteomes" id="UP000678393"/>
    </source>
</evidence>
<keyword evidence="5 11" id="KW-0812">Transmembrane</keyword>
<keyword evidence="13" id="KW-1185">Reference proteome</keyword>
<evidence type="ECO:0000313" key="12">
    <source>
        <dbReference type="EMBL" id="CAG5128678.1"/>
    </source>
</evidence>
<dbReference type="OrthoDB" id="5512589at2759"/>
<protein>
    <recommendedName>
        <fullName evidence="11">Hexosyltransferase</fullName>
        <ecNumber evidence="11">2.4.1.-</ecNumber>
    </recommendedName>
</protein>
<dbReference type="EMBL" id="CAJHNH020003163">
    <property type="protein sequence ID" value="CAG5128678.1"/>
    <property type="molecule type" value="Genomic_DNA"/>
</dbReference>
<evidence type="ECO:0000256" key="10">
    <source>
        <dbReference type="ARBA" id="ARBA00023180"/>
    </source>
</evidence>
<keyword evidence="9 11" id="KW-0472">Membrane</keyword>
<evidence type="ECO:0000256" key="3">
    <source>
        <dbReference type="ARBA" id="ARBA00022676"/>
    </source>
</evidence>
<dbReference type="InterPro" id="IPR002659">
    <property type="entry name" value="Glyco_trans_31"/>
</dbReference>
<dbReference type="GO" id="GO:0006493">
    <property type="term" value="P:protein O-linked glycosylation"/>
    <property type="evidence" value="ECO:0007669"/>
    <property type="project" value="TreeGrafter"/>
</dbReference>
<dbReference type="PANTHER" id="PTHR11214">
    <property type="entry name" value="BETA-1,3-N-ACETYLGLUCOSAMINYLTRANSFERASE"/>
    <property type="match status" value="1"/>
</dbReference>
<dbReference type="FunFam" id="3.90.550.50:FF:000001">
    <property type="entry name" value="Hexosyltransferase"/>
    <property type="match status" value="1"/>
</dbReference>
<accession>A0A8S3ZKY5</accession>
<dbReference type="PANTHER" id="PTHR11214:SF314">
    <property type="entry name" value="HEXOSYLTRANSFERASE"/>
    <property type="match status" value="1"/>
</dbReference>
<dbReference type="Gene3D" id="3.90.550.50">
    <property type="match status" value="1"/>
</dbReference>
<comment type="subcellular location">
    <subcellularLocation>
        <location evidence="1 11">Golgi apparatus membrane</location>
        <topology evidence="1 11">Single-pass type II membrane protein</topology>
    </subcellularLocation>
</comment>
<comment type="similarity">
    <text evidence="2 11">Belongs to the glycosyltransferase 31 family.</text>
</comment>
<dbReference type="Proteomes" id="UP000678393">
    <property type="component" value="Unassembled WGS sequence"/>
</dbReference>
<evidence type="ECO:0000256" key="2">
    <source>
        <dbReference type="ARBA" id="ARBA00008661"/>
    </source>
</evidence>
<evidence type="ECO:0000256" key="8">
    <source>
        <dbReference type="ARBA" id="ARBA00023034"/>
    </source>
</evidence>
<reference evidence="12" key="1">
    <citation type="submission" date="2021-04" db="EMBL/GenBank/DDBJ databases">
        <authorList>
            <consortium name="Molecular Ecology Group"/>
        </authorList>
    </citation>
    <scope>NUCLEOTIDE SEQUENCE</scope>
</reference>
<keyword evidence="3 11" id="KW-0328">Glycosyltransferase</keyword>
<keyword evidence="6 11" id="KW-0735">Signal-anchor</keyword>
<evidence type="ECO:0000256" key="7">
    <source>
        <dbReference type="ARBA" id="ARBA00022989"/>
    </source>
</evidence>
<evidence type="ECO:0000256" key="4">
    <source>
        <dbReference type="ARBA" id="ARBA00022679"/>
    </source>
</evidence>
<dbReference type="EC" id="2.4.1.-" evidence="11"/>
<keyword evidence="7 11" id="KW-1133">Transmembrane helix</keyword>
<dbReference type="GO" id="GO:0016758">
    <property type="term" value="F:hexosyltransferase activity"/>
    <property type="evidence" value="ECO:0007669"/>
    <property type="project" value="InterPro"/>
</dbReference>
<evidence type="ECO:0000256" key="9">
    <source>
        <dbReference type="ARBA" id="ARBA00023136"/>
    </source>
</evidence>
<keyword evidence="8 11" id="KW-0333">Golgi apparatus</keyword>
<keyword evidence="10" id="KW-0325">Glycoprotein</keyword>
<comment type="caution">
    <text evidence="12">The sequence shown here is derived from an EMBL/GenBank/DDBJ whole genome shotgun (WGS) entry which is preliminary data.</text>
</comment>
<gene>
    <name evidence="12" type="ORF">CUNI_LOCUS14236</name>
</gene>
<sequence>MVKSTWIKIALGAVFVLLNVTLFMQSKHFVLEVLLAQTATNKSLSTNVTQDTSIDHSSLDRMFDQSNSVVTNEKPSLRKPIVNPHDFKYLIQPNVTCANEEVTLVICVPIAYNNYEGRSVIRKTWGSYAYNTSNKARLVFFIGNLPPESGKSAAFTQRNITEESLQYGDILQEDYVDSYRNLSIKSVSILQWVNMFCSTTKFVLKADDDMYINIPFLVNVLHEYSSDKSRPKAYVIGSLQVNAHPNRDSNSKWYTPTSMFPGNTYPNYMSGTAYAMTGIAASLLYQTSLRVPIFWLEDIYITGLCAKTASVQLYDNGNFSYGKRAVSGCSFKSNISGHRYTHQEILQIHKDLCDPNLKC</sequence>